<keyword evidence="2" id="KW-1185">Reference proteome</keyword>
<protein>
    <submittedName>
        <fullName evidence="1">Uncharacterized protein</fullName>
    </submittedName>
</protein>
<organism evidence="1 2">
    <name type="scientific">Paraconiothyrium brasiliense</name>
    <dbReference type="NCBI Taxonomy" id="300254"/>
    <lineage>
        <taxon>Eukaryota</taxon>
        <taxon>Fungi</taxon>
        <taxon>Dikarya</taxon>
        <taxon>Ascomycota</taxon>
        <taxon>Pezizomycotina</taxon>
        <taxon>Dothideomycetes</taxon>
        <taxon>Pleosporomycetidae</taxon>
        <taxon>Pleosporales</taxon>
        <taxon>Massarineae</taxon>
        <taxon>Didymosphaeriaceae</taxon>
        <taxon>Paraconiothyrium</taxon>
    </lineage>
</organism>
<name>A0ABR3QHE5_9PLEO</name>
<evidence type="ECO:0000313" key="1">
    <source>
        <dbReference type="EMBL" id="KAL1591314.1"/>
    </source>
</evidence>
<dbReference type="Proteomes" id="UP001521785">
    <property type="component" value="Unassembled WGS sequence"/>
</dbReference>
<comment type="caution">
    <text evidence="1">The sequence shown here is derived from an EMBL/GenBank/DDBJ whole genome shotgun (WGS) entry which is preliminary data.</text>
</comment>
<dbReference type="EMBL" id="JAKJXO020000030">
    <property type="protein sequence ID" value="KAL1591314.1"/>
    <property type="molecule type" value="Genomic_DNA"/>
</dbReference>
<accession>A0ABR3QHE5</accession>
<reference evidence="1 2" key="1">
    <citation type="submission" date="2024-02" db="EMBL/GenBank/DDBJ databases">
        <title>De novo assembly and annotation of 12 fungi associated with fruit tree decline syndrome in Ontario, Canada.</title>
        <authorList>
            <person name="Sulman M."/>
            <person name="Ellouze W."/>
            <person name="Ilyukhin E."/>
        </authorList>
    </citation>
    <scope>NUCLEOTIDE SEQUENCE [LARGE SCALE GENOMIC DNA]</scope>
    <source>
        <strain evidence="1 2">M42-189</strain>
    </source>
</reference>
<sequence>MITRLLDANIFFPGSKDGNGNRLKAAVDADVITARLMQGRDDLGDVTEYTVNHICDLSYESEKKAIALGNLYGILAPKPKGIADTEVVFNNLAALTPTSQSLTSAQPDYYIGVGVLNINKELRKDLENYIQPAQNLSLPLAPNLFLEVKGIGSSD</sequence>
<proteinExistence type="predicted"/>
<evidence type="ECO:0000313" key="2">
    <source>
        <dbReference type="Proteomes" id="UP001521785"/>
    </source>
</evidence>
<gene>
    <name evidence="1" type="ORF">SLS60_012097</name>
</gene>